<feature type="domain" description="Zn-dependent metallo-hydrolase RNA specificity" evidence="6">
    <location>
        <begin position="250"/>
        <end position="308"/>
    </location>
</feature>
<evidence type="ECO:0000259" key="8">
    <source>
        <dbReference type="Pfam" id="PF13299"/>
    </source>
</evidence>
<dbReference type="Pfam" id="PF10996">
    <property type="entry name" value="Beta-Casp"/>
    <property type="match status" value="1"/>
</dbReference>
<dbReference type="SUPFAM" id="SSF56281">
    <property type="entry name" value="Metallo-hydrolase/oxidoreductase"/>
    <property type="match status" value="1"/>
</dbReference>
<accession>A0A4P9W9H6</accession>
<dbReference type="InterPro" id="IPR027075">
    <property type="entry name" value="CPSF2"/>
</dbReference>
<dbReference type="InterPro" id="IPR011108">
    <property type="entry name" value="RMMBL"/>
</dbReference>
<keyword evidence="4" id="KW-0694">RNA-binding</keyword>
<evidence type="ECO:0000256" key="2">
    <source>
        <dbReference type="ARBA" id="ARBA00022664"/>
    </source>
</evidence>
<keyword evidence="2 4" id="KW-0507">mRNA processing</keyword>
<comment type="subcellular location">
    <subcellularLocation>
        <location evidence="1 4">Nucleus</location>
    </subcellularLocation>
</comment>
<dbReference type="InterPro" id="IPR036866">
    <property type="entry name" value="RibonucZ/Hydroxyglut_hydro"/>
</dbReference>
<reference evidence="10" key="1">
    <citation type="journal article" date="2018" name="Nat. Microbiol.">
        <title>Leveraging single-cell genomics to expand the fungal tree of life.</title>
        <authorList>
            <person name="Ahrendt S.R."/>
            <person name="Quandt C.A."/>
            <person name="Ciobanu D."/>
            <person name="Clum A."/>
            <person name="Salamov A."/>
            <person name="Andreopoulos B."/>
            <person name="Cheng J.F."/>
            <person name="Woyke T."/>
            <person name="Pelin A."/>
            <person name="Henrissat B."/>
            <person name="Reynolds N.K."/>
            <person name="Benny G.L."/>
            <person name="Smith M.E."/>
            <person name="James T.Y."/>
            <person name="Grigoriev I.V."/>
        </authorList>
    </citation>
    <scope>NUCLEOTIDE SEQUENCE [LARGE SCALE GENOMIC DNA]</scope>
</reference>
<dbReference type="PANTHER" id="PTHR45922">
    <property type="entry name" value="CLEAVAGE AND POLYADENYLATION SPECIFICITY FACTOR SUBUNIT 2"/>
    <property type="match status" value="1"/>
</dbReference>
<dbReference type="Proteomes" id="UP000269721">
    <property type="component" value="Unassembled WGS sequence"/>
</dbReference>
<dbReference type="InterPro" id="IPR022712">
    <property type="entry name" value="Beta_Casp"/>
</dbReference>
<evidence type="ECO:0000313" key="9">
    <source>
        <dbReference type="EMBL" id="RKO87450.1"/>
    </source>
</evidence>
<keyword evidence="3 4" id="KW-0539">Nucleus</keyword>
<evidence type="ECO:0000259" key="6">
    <source>
        <dbReference type="Pfam" id="PF07521"/>
    </source>
</evidence>
<evidence type="ECO:0000256" key="4">
    <source>
        <dbReference type="RuleBase" id="RU365006"/>
    </source>
</evidence>
<evidence type="ECO:0000256" key="3">
    <source>
        <dbReference type="ARBA" id="ARBA00023242"/>
    </source>
</evidence>
<gene>
    <name evidence="9" type="ORF">BDK51DRAFT_31282</name>
</gene>
<dbReference type="GO" id="GO:0003723">
    <property type="term" value="F:RNA binding"/>
    <property type="evidence" value="ECO:0007669"/>
    <property type="project" value="UniProtKB-KW"/>
</dbReference>
<comment type="similarity">
    <text evidence="4">Belongs to the metallo-beta-lactamase superfamily. RNA-metabolizing metallo-beta-lactamase-like family. CPSF2/YSH1 subfamily.</text>
</comment>
<dbReference type="EMBL" id="KZ997414">
    <property type="protein sequence ID" value="RKO87450.1"/>
    <property type="molecule type" value="Genomic_DNA"/>
</dbReference>
<dbReference type="Pfam" id="PF13299">
    <property type="entry name" value="CPSF100_C"/>
    <property type="match status" value="1"/>
</dbReference>
<dbReference type="GO" id="GO:0005847">
    <property type="term" value="C:mRNA cleavage and polyadenylation specificity factor complex"/>
    <property type="evidence" value="ECO:0007669"/>
    <property type="project" value="InterPro"/>
</dbReference>
<dbReference type="OrthoDB" id="64353at2759"/>
<organism evidence="9 10">
    <name type="scientific">Blyttiomyces helicus</name>
    <dbReference type="NCBI Taxonomy" id="388810"/>
    <lineage>
        <taxon>Eukaryota</taxon>
        <taxon>Fungi</taxon>
        <taxon>Fungi incertae sedis</taxon>
        <taxon>Chytridiomycota</taxon>
        <taxon>Chytridiomycota incertae sedis</taxon>
        <taxon>Chytridiomycetes</taxon>
        <taxon>Chytridiomycetes incertae sedis</taxon>
        <taxon>Blyttiomyces</taxon>
    </lineage>
</organism>
<dbReference type="AlphaFoldDB" id="A0A4P9W9H6"/>
<dbReference type="Gene3D" id="3.40.50.10890">
    <property type="match status" value="1"/>
</dbReference>
<dbReference type="InterPro" id="IPR025069">
    <property type="entry name" value="Cpsf2_C"/>
</dbReference>
<feature type="domain" description="Beta-Casp" evidence="7">
    <location>
        <begin position="4"/>
        <end position="55"/>
    </location>
</feature>
<dbReference type="GO" id="GO:0006398">
    <property type="term" value="P:mRNA 3'-end processing by stem-loop binding and cleavage"/>
    <property type="evidence" value="ECO:0007669"/>
    <property type="project" value="InterPro"/>
</dbReference>
<dbReference type="Pfam" id="PF07521">
    <property type="entry name" value="RMMBL"/>
    <property type="match status" value="1"/>
</dbReference>
<evidence type="ECO:0000313" key="10">
    <source>
        <dbReference type="Proteomes" id="UP000269721"/>
    </source>
</evidence>
<keyword evidence="10" id="KW-1185">Reference proteome</keyword>
<feature type="region of interest" description="Disordered" evidence="5">
    <location>
        <begin position="118"/>
        <end position="137"/>
    </location>
</feature>
<feature type="compositionally biased region" description="Acidic residues" evidence="5">
    <location>
        <begin position="122"/>
        <end position="135"/>
    </location>
</feature>
<feature type="domain" description="Cleavage and polyadenylation specificity factor 2 C-terminal" evidence="8">
    <location>
        <begin position="327"/>
        <end position="468"/>
    </location>
</feature>
<evidence type="ECO:0000256" key="5">
    <source>
        <dbReference type="SAM" id="MobiDB-lite"/>
    </source>
</evidence>
<protein>
    <recommendedName>
        <fullName evidence="4">Cleavage and polyadenylation specificity factor subunit 2</fullName>
    </recommendedName>
    <alternativeName>
        <fullName evidence="4">Cleavage and polyadenylation specificity factor 100 kDa subunit</fullName>
    </alternativeName>
</protein>
<evidence type="ECO:0000259" key="7">
    <source>
        <dbReference type="Pfam" id="PF10996"/>
    </source>
</evidence>
<proteinExistence type="inferred from homology"/>
<evidence type="ECO:0000256" key="1">
    <source>
        <dbReference type="ARBA" id="ARBA00004123"/>
    </source>
</evidence>
<sequence>MKELEQVAGPKIVLASLSSLDTGFSAQLLHEWGLMPQNIVILPDRGSPGSMARRLYDRWVETAPPQVDGSARPSVALDMDVSLIMKKKIPLEGDELAEFLTREQQRKEAEAELLAKAPSMLQEDESDASEDEGEQGEVGSLLTAGFDVYVKDATRAGGFFKQSQSYRMFPISEPRKRVDDYGEIIDPAVYMRGQYQYTPAAAEEVDEVFSFLLITDMPSTDPRTPSVPHISIQGPTPMDLDKLKPEEDKVPSKVMYIDFEGRADGRSIKNILHEVNPRKLILIHGSEESTQDLANYCLQSENFTSEVFCPAVGECINVSAATNIYQVKLTDSLVSSLSMAHIDDYELAYVSGVIRDPSCAAPPSASSTTPSTLPTAPRAAPALSNLPILDILPLDRQAAHQPVIVGDLKLFEFRRLLTAEGFVSEFVKGALVVDGGVVVRRRDKGRVEIEGPIGKTYYGVRKLLYEQHAVL</sequence>
<dbReference type="PANTHER" id="PTHR45922:SF1">
    <property type="entry name" value="CLEAVAGE AND POLYADENYLATION SPECIFICITY FACTOR SUBUNIT 2"/>
    <property type="match status" value="1"/>
</dbReference>
<name>A0A4P9W9H6_9FUNG</name>